<organism evidence="1">
    <name type="scientific">viral metagenome</name>
    <dbReference type="NCBI Taxonomy" id="1070528"/>
    <lineage>
        <taxon>unclassified sequences</taxon>
        <taxon>metagenomes</taxon>
        <taxon>organismal metagenomes</taxon>
    </lineage>
</organism>
<proteinExistence type="predicted"/>
<accession>A0A6C0J8N3</accession>
<evidence type="ECO:0000313" key="1">
    <source>
        <dbReference type="EMBL" id="QHU00378.1"/>
    </source>
</evidence>
<dbReference type="EMBL" id="MN740327">
    <property type="protein sequence ID" value="QHU00378.1"/>
    <property type="molecule type" value="Genomic_DNA"/>
</dbReference>
<protein>
    <submittedName>
        <fullName evidence="1">Uncharacterized protein</fullName>
    </submittedName>
</protein>
<name>A0A6C0J8N3_9ZZZZ</name>
<sequence length="208" mass="23653">MILFPSIYGKKSDVEIIMNLTDPKVLGLDMSSKRWKNILSMWQGMQKPEITHVFYHSAPEHTINELSMGFNSSEDVTEALEVILGMDDEVYVTKLLDGLIKMKGESLSEMELLDPEEHYITYHSLIHGAYFERDGTIHNVIGEEVSSNVTESIRVKLLELECMGVLTNGNDVIGADDLRRLAMDSYNISYEIKGYDGNKYILFVSARY</sequence>
<dbReference type="AlphaFoldDB" id="A0A6C0J8N3"/>
<reference evidence="1" key="1">
    <citation type="journal article" date="2020" name="Nature">
        <title>Giant virus diversity and host interactions through global metagenomics.</title>
        <authorList>
            <person name="Schulz F."/>
            <person name="Roux S."/>
            <person name="Paez-Espino D."/>
            <person name="Jungbluth S."/>
            <person name="Walsh D.A."/>
            <person name="Denef V.J."/>
            <person name="McMahon K.D."/>
            <person name="Konstantinidis K.T."/>
            <person name="Eloe-Fadrosh E.A."/>
            <person name="Kyrpides N.C."/>
            <person name="Woyke T."/>
        </authorList>
    </citation>
    <scope>NUCLEOTIDE SEQUENCE</scope>
    <source>
        <strain evidence="1">GVMAG-M-3300025860-20</strain>
    </source>
</reference>